<accession>A0A8X7RZM5</accession>
<dbReference type="PANTHER" id="PTHR31223:SF68">
    <property type="entry name" value="CYTOKININ RIBOSIDE 5'-MONOPHOSPHATE PHOSPHORIBOHYDROLASE LOG2"/>
    <property type="match status" value="1"/>
</dbReference>
<dbReference type="GO" id="GO:0005634">
    <property type="term" value="C:nucleus"/>
    <property type="evidence" value="ECO:0007669"/>
    <property type="project" value="TreeGrafter"/>
</dbReference>
<reference evidence="8 9" key="1">
    <citation type="submission" date="2020-02" db="EMBL/GenBank/DDBJ databases">
        <authorList>
            <person name="Ma Q."/>
            <person name="Huang Y."/>
            <person name="Song X."/>
            <person name="Pei D."/>
        </authorList>
    </citation>
    <scope>NUCLEOTIDE SEQUENCE [LARGE SCALE GENOMIC DNA]</scope>
    <source>
        <strain evidence="8">Sxm20200214</strain>
        <tissue evidence="8">Leaf</tissue>
    </source>
</reference>
<protein>
    <recommendedName>
        <fullName evidence="2 7">Cytokinin riboside 5'-monophosphate phosphoribohydrolase</fullName>
        <ecNumber evidence="2 7">3.2.2.n1</ecNumber>
    </recommendedName>
</protein>
<dbReference type="EMBL" id="JAAMPC010000009">
    <property type="protein sequence ID" value="KAG2296478.1"/>
    <property type="molecule type" value="Genomic_DNA"/>
</dbReference>
<comment type="caution">
    <text evidence="8">The sequence shown here is derived from an EMBL/GenBank/DDBJ whole genome shotgun (WGS) entry which is preliminary data.</text>
</comment>
<dbReference type="SUPFAM" id="SSF102405">
    <property type="entry name" value="MCP/YpsA-like"/>
    <property type="match status" value="1"/>
</dbReference>
<evidence type="ECO:0000256" key="1">
    <source>
        <dbReference type="ARBA" id="ARBA00006763"/>
    </source>
</evidence>
<dbReference type="GO" id="GO:0016799">
    <property type="term" value="F:hydrolase activity, hydrolyzing N-glycosyl compounds"/>
    <property type="evidence" value="ECO:0007669"/>
    <property type="project" value="TreeGrafter"/>
</dbReference>
<dbReference type="Pfam" id="PF03641">
    <property type="entry name" value="Lysine_decarbox"/>
    <property type="match status" value="1"/>
</dbReference>
<dbReference type="OrthoDB" id="414463at2759"/>
<evidence type="ECO:0000313" key="9">
    <source>
        <dbReference type="Proteomes" id="UP000886595"/>
    </source>
</evidence>
<organism evidence="8 9">
    <name type="scientific">Brassica carinata</name>
    <name type="common">Ethiopian mustard</name>
    <name type="synonym">Abyssinian cabbage</name>
    <dbReference type="NCBI Taxonomy" id="52824"/>
    <lineage>
        <taxon>Eukaryota</taxon>
        <taxon>Viridiplantae</taxon>
        <taxon>Streptophyta</taxon>
        <taxon>Embryophyta</taxon>
        <taxon>Tracheophyta</taxon>
        <taxon>Spermatophyta</taxon>
        <taxon>Magnoliopsida</taxon>
        <taxon>eudicotyledons</taxon>
        <taxon>Gunneridae</taxon>
        <taxon>Pentapetalae</taxon>
        <taxon>rosids</taxon>
        <taxon>malvids</taxon>
        <taxon>Brassicales</taxon>
        <taxon>Brassicaceae</taxon>
        <taxon>Brassiceae</taxon>
        <taxon>Brassica</taxon>
    </lineage>
</organism>
<keyword evidence="3 7" id="KW-0203">Cytokinin biosynthesis</keyword>
<dbReference type="PANTHER" id="PTHR31223">
    <property type="entry name" value="LOG FAMILY PROTEIN YJL055W"/>
    <property type="match status" value="1"/>
</dbReference>
<comment type="similarity">
    <text evidence="1 7">Belongs to the LOG family.</text>
</comment>
<dbReference type="EC" id="3.2.2.n1" evidence="2 7"/>
<keyword evidence="7" id="KW-0378">Hydrolase</keyword>
<dbReference type="NCBIfam" id="TIGR00730">
    <property type="entry name" value="Rossman fold protein, TIGR00730 family"/>
    <property type="match status" value="1"/>
</dbReference>
<gene>
    <name evidence="8" type="ORF">Bca52824_043147</name>
</gene>
<dbReference type="InterPro" id="IPR005269">
    <property type="entry name" value="LOG"/>
</dbReference>
<dbReference type="GO" id="GO:0009691">
    <property type="term" value="P:cytokinin biosynthetic process"/>
    <property type="evidence" value="ECO:0007669"/>
    <property type="project" value="UniProtKB-UniRule"/>
</dbReference>
<proteinExistence type="inferred from homology"/>
<dbReference type="AlphaFoldDB" id="A0A8X7RZM5"/>
<sequence>MEETKSKFRRICVFCGSSSGNKTTYHDAALQLAHQLVERNIDLVYGGGSVGLMGLISQAVHDGGRHVLGYLSISITGDSIGEVITVSTMHQRKAEMGRQADAFIALPGGYGTFEELLEVITWSQLGIHTKPVGLLNVDGFYDSLLTFIDKAVDEGFVSSTARRIIVSARTAPQLLQLLEEYVPKHDDFVSKMVWDDISDAATSEGDSC</sequence>
<evidence type="ECO:0000256" key="2">
    <source>
        <dbReference type="ARBA" id="ARBA00012205"/>
    </source>
</evidence>
<evidence type="ECO:0000256" key="5">
    <source>
        <dbReference type="ARBA" id="ARBA00047718"/>
    </source>
</evidence>
<keyword evidence="9" id="KW-1185">Reference proteome</keyword>
<evidence type="ECO:0000256" key="4">
    <source>
        <dbReference type="ARBA" id="ARBA00024884"/>
    </source>
</evidence>
<comment type="catalytic activity">
    <reaction evidence="6 7">
        <text>9-ribosyl-trans-zeatin 5'-phosphate + H2O = trans-zeatin + D-ribose 5-phosphate</text>
        <dbReference type="Rhea" id="RHEA:48564"/>
        <dbReference type="ChEBI" id="CHEBI:15377"/>
        <dbReference type="ChEBI" id="CHEBI:16522"/>
        <dbReference type="ChEBI" id="CHEBI:78346"/>
        <dbReference type="ChEBI" id="CHEBI:87947"/>
        <dbReference type="EC" id="3.2.2.n1"/>
    </reaction>
</comment>
<evidence type="ECO:0000256" key="7">
    <source>
        <dbReference type="RuleBase" id="RU363015"/>
    </source>
</evidence>
<comment type="catalytic activity">
    <reaction evidence="5 7">
        <text>N(6)-(dimethylallyl)adenosine 5'-phosphate + H2O = N(6)-dimethylallyladenine + D-ribose 5-phosphate</text>
        <dbReference type="Rhea" id="RHEA:48560"/>
        <dbReference type="ChEBI" id="CHEBI:15377"/>
        <dbReference type="ChEBI" id="CHEBI:17660"/>
        <dbReference type="ChEBI" id="CHEBI:57526"/>
        <dbReference type="ChEBI" id="CHEBI:78346"/>
        <dbReference type="EC" id="3.2.2.n1"/>
    </reaction>
</comment>
<dbReference type="GO" id="GO:0005829">
    <property type="term" value="C:cytosol"/>
    <property type="evidence" value="ECO:0007669"/>
    <property type="project" value="UniProtKB-ARBA"/>
</dbReference>
<name>A0A8X7RZM5_BRACI</name>
<comment type="function">
    <text evidence="4 7">Cytokinin-activating enzyme working in the direct activation pathway. Phosphoribohydrolase that converts inactive cytokinin nucleotides to the biologically active free-base forms.</text>
</comment>
<evidence type="ECO:0000256" key="3">
    <source>
        <dbReference type="ARBA" id="ARBA00022712"/>
    </source>
</evidence>
<dbReference type="Gene3D" id="3.40.50.450">
    <property type="match status" value="1"/>
</dbReference>
<dbReference type="InterPro" id="IPR031100">
    <property type="entry name" value="LOG_fam"/>
</dbReference>
<dbReference type="Proteomes" id="UP000886595">
    <property type="component" value="Unassembled WGS sequence"/>
</dbReference>
<evidence type="ECO:0000256" key="6">
    <source>
        <dbReference type="ARBA" id="ARBA00049153"/>
    </source>
</evidence>
<evidence type="ECO:0000313" key="8">
    <source>
        <dbReference type="EMBL" id="KAG2296478.1"/>
    </source>
</evidence>